<comment type="subcellular location">
    <subcellularLocation>
        <location evidence="1">Periplasm</location>
    </subcellularLocation>
</comment>
<comment type="caution">
    <text evidence="9">The sequence shown here is derived from an EMBL/GenBank/DDBJ whole genome shotgun (WGS) entry which is preliminary data.</text>
</comment>
<evidence type="ECO:0000256" key="6">
    <source>
        <dbReference type="ARBA" id="ARBA00022764"/>
    </source>
</evidence>
<evidence type="ECO:0000256" key="4">
    <source>
        <dbReference type="ARBA" id="ARBA00013964"/>
    </source>
</evidence>
<evidence type="ECO:0000256" key="7">
    <source>
        <dbReference type="ARBA" id="ARBA00022841"/>
    </source>
</evidence>
<proteinExistence type="inferred from homology"/>
<feature type="chain" id="PRO_5022163191" description="Alginate biosynthesis protein AlgF" evidence="8">
    <location>
        <begin position="24"/>
        <end position="210"/>
    </location>
</feature>
<keyword evidence="5 8" id="KW-0732">Signal</keyword>
<dbReference type="Pfam" id="PF11182">
    <property type="entry name" value="AlgF"/>
    <property type="match status" value="1"/>
</dbReference>
<evidence type="ECO:0000256" key="5">
    <source>
        <dbReference type="ARBA" id="ARBA00022729"/>
    </source>
</evidence>
<reference evidence="9 10" key="1">
    <citation type="submission" date="2019-07" db="EMBL/GenBank/DDBJ databases">
        <title>Whole genome shotgun sequence of Deinococcus cellulosilyticus NBRC 106333.</title>
        <authorList>
            <person name="Hosoyama A."/>
            <person name="Uohara A."/>
            <person name="Ohji S."/>
            <person name="Ichikawa N."/>
        </authorList>
    </citation>
    <scope>NUCLEOTIDE SEQUENCE [LARGE SCALE GENOMIC DNA]</scope>
    <source>
        <strain evidence="9 10">NBRC 106333</strain>
    </source>
</reference>
<gene>
    <name evidence="9" type="primary">algF</name>
    <name evidence="9" type="ORF">DC3_26430</name>
</gene>
<protein>
    <recommendedName>
        <fullName evidence="4">Alginate biosynthesis protein AlgF</fullName>
    </recommendedName>
</protein>
<keyword evidence="7" id="KW-0016">Alginate biosynthesis</keyword>
<evidence type="ECO:0000313" key="9">
    <source>
        <dbReference type="EMBL" id="GEM47008.1"/>
    </source>
</evidence>
<feature type="signal peptide" evidence="8">
    <location>
        <begin position="1"/>
        <end position="23"/>
    </location>
</feature>
<evidence type="ECO:0000256" key="3">
    <source>
        <dbReference type="ARBA" id="ARBA00010033"/>
    </source>
</evidence>
<comment type="similarity">
    <text evidence="3">Belongs to the AlgF family.</text>
</comment>
<dbReference type="GO" id="GO:0042121">
    <property type="term" value="P:alginic acid biosynthetic process"/>
    <property type="evidence" value="ECO:0007669"/>
    <property type="project" value="UniProtKB-UniPathway"/>
</dbReference>
<dbReference type="GO" id="GO:0042597">
    <property type="term" value="C:periplasmic space"/>
    <property type="evidence" value="ECO:0007669"/>
    <property type="project" value="UniProtKB-SubCell"/>
</dbReference>
<dbReference type="UniPathway" id="UPA00286"/>
<keyword evidence="10" id="KW-1185">Reference proteome</keyword>
<organism evidence="9 10">
    <name type="scientific">Deinococcus cellulosilyticus (strain DSM 18568 / NBRC 106333 / KACC 11606 / 5516J-15)</name>
    <dbReference type="NCBI Taxonomy" id="1223518"/>
    <lineage>
        <taxon>Bacteria</taxon>
        <taxon>Thermotogati</taxon>
        <taxon>Deinococcota</taxon>
        <taxon>Deinococci</taxon>
        <taxon>Deinococcales</taxon>
        <taxon>Deinococcaceae</taxon>
        <taxon>Deinococcus</taxon>
    </lineage>
</organism>
<accession>A0A511N3I2</accession>
<name>A0A511N3I2_DEIC1</name>
<dbReference type="EMBL" id="BJXB01000011">
    <property type="protein sequence ID" value="GEM47008.1"/>
    <property type="molecule type" value="Genomic_DNA"/>
</dbReference>
<evidence type="ECO:0000313" key="10">
    <source>
        <dbReference type="Proteomes" id="UP000321306"/>
    </source>
</evidence>
<keyword evidence="6" id="KW-0574">Periplasm</keyword>
<dbReference type="Proteomes" id="UP000321306">
    <property type="component" value="Unassembled WGS sequence"/>
</dbReference>
<sequence length="210" mass="22587">MKPKDLLVRIISLGVVMGTVASAQEGLYDPAPPANSAFVRVFNPEKTGVDVAVDKKTYGKINAFAASSYQVIPEGNRTLTFNKENSALKFTAGKYYTLVLQANQVAVLEDVANTNRAKALITVYNLSDSKNLSLKTADGKVTVLKDIEVGKSKSQAVNGIKVALSVLNDTKAIEAFKETQLERGAAYSVFVTGSKGNYRAVWVQSTTTTK</sequence>
<dbReference type="RefSeq" id="WP_186816014.1">
    <property type="nucleotide sequence ID" value="NZ_BJXB01000011.1"/>
</dbReference>
<evidence type="ECO:0000256" key="8">
    <source>
        <dbReference type="SAM" id="SignalP"/>
    </source>
</evidence>
<evidence type="ECO:0000256" key="2">
    <source>
        <dbReference type="ARBA" id="ARBA00005182"/>
    </source>
</evidence>
<comment type="pathway">
    <text evidence="2">Glycan biosynthesis; alginate biosynthesis.</text>
</comment>
<evidence type="ECO:0000256" key="1">
    <source>
        <dbReference type="ARBA" id="ARBA00004418"/>
    </source>
</evidence>
<dbReference type="InterPro" id="IPR035422">
    <property type="entry name" value="AlgF"/>
</dbReference>
<dbReference type="AlphaFoldDB" id="A0A511N3I2"/>